<reference evidence="4 6" key="1">
    <citation type="submission" date="2014-03" db="EMBL/GenBank/DDBJ databases">
        <title>Complete genome sequence of the Radio-Resistant Rubrobacter radiotolerans RSPS-4.</title>
        <authorList>
            <person name="Egas C.C."/>
            <person name="Barroso C.C."/>
            <person name="Froufe H.J.C."/>
            <person name="Pacheco J.J."/>
            <person name="Albuquerque L.L."/>
            <person name="da Costa M.M.S."/>
        </authorList>
    </citation>
    <scope>NUCLEOTIDE SEQUENCE [LARGE SCALE GENOMIC DNA]</scope>
    <source>
        <strain evidence="4 6">RSPS-4</strain>
    </source>
</reference>
<keyword evidence="2" id="KW-0812">Transmembrane</keyword>
<dbReference type="EMBL" id="JAWXXX010000001">
    <property type="protein sequence ID" value="MDX5895105.1"/>
    <property type="molecule type" value="Genomic_DNA"/>
</dbReference>
<protein>
    <submittedName>
        <fullName evidence="5">DUF58 domain-containing protein</fullName>
    </submittedName>
    <submittedName>
        <fullName evidence="4">Uncharacterized conserved protein (Some members containing a von Willebrand factor type A (VWA) domain)</fullName>
    </submittedName>
</protein>
<dbReference type="KEGG" id="rrd:RradSPS_2419"/>
<dbReference type="eggNOG" id="COG1721">
    <property type="taxonomic scope" value="Bacteria"/>
</dbReference>
<evidence type="ECO:0000313" key="4">
    <source>
        <dbReference type="EMBL" id="AHY47702.1"/>
    </source>
</evidence>
<sequence length="433" mass="46586">MARGATEDRSRLSVRLTARGWQAVVIGALVVVAARLIGTTQLHQLGYVLLALPVCALLCGLLFARGLVFSRRPASADVPSAGESVPFELVAENRSRFGTSAVEGTDRFPETVEFELDPLPAGESGSATTSVRFVRRGVYTLGPATLSVVDPFEMVGFTRTFEAREEVVVYPRVHELRDFPVRGGQSGSGGRGSVGRRGEEFSGLREYRRGDDRRHIHWKSLARTGELYVREVALDAPRRYTVALDLKRTGIRSLEAPVEEAVSAAASVISHLHSNSIPFRLVHTGSVEDGVPTEGGGRDLFHTDDGSFRREMRTLATVRPGNGGLIRRLLEEGEEPGEGVVLIARGADDELLECARRLLASGVSVVAVLVASHTYAYSARPVRAEGPGVEETRFLKGVETLERAGAVVRTVEARRGVASLDGAPRAGALGRSG</sequence>
<gene>
    <name evidence="4" type="ORF">RradSPS_2419</name>
    <name evidence="5" type="ORF">SIL72_13845</name>
</gene>
<evidence type="ECO:0000313" key="6">
    <source>
        <dbReference type="Proteomes" id="UP000025229"/>
    </source>
</evidence>
<dbReference type="PATRIC" id="fig|42256.3.peg.2463"/>
<keyword evidence="2" id="KW-1133">Transmembrane helix</keyword>
<dbReference type="Proteomes" id="UP001281130">
    <property type="component" value="Unassembled WGS sequence"/>
</dbReference>
<evidence type="ECO:0000256" key="1">
    <source>
        <dbReference type="SAM" id="MobiDB-lite"/>
    </source>
</evidence>
<evidence type="ECO:0000259" key="3">
    <source>
        <dbReference type="Pfam" id="PF01882"/>
    </source>
</evidence>
<dbReference type="EMBL" id="CP007514">
    <property type="protein sequence ID" value="AHY47702.1"/>
    <property type="molecule type" value="Genomic_DNA"/>
</dbReference>
<feature type="compositionally biased region" description="Gly residues" evidence="1">
    <location>
        <begin position="184"/>
        <end position="195"/>
    </location>
</feature>
<name>A0A023X5G0_RUBRA</name>
<feature type="region of interest" description="Disordered" evidence="1">
    <location>
        <begin position="180"/>
        <end position="200"/>
    </location>
</feature>
<feature type="transmembrane region" description="Helical" evidence="2">
    <location>
        <begin position="20"/>
        <end position="38"/>
    </location>
</feature>
<proteinExistence type="predicted"/>
<dbReference type="Proteomes" id="UP000025229">
    <property type="component" value="Chromosome"/>
</dbReference>
<feature type="domain" description="DUF58" evidence="3">
    <location>
        <begin position="204"/>
        <end position="297"/>
    </location>
</feature>
<dbReference type="Pfam" id="PF01882">
    <property type="entry name" value="DUF58"/>
    <property type="match status" value="1"/>
</dbReference>
<dbReference type="PANTHER" id="PTHR34351">
    <property type="entry name" value="SLR1927 PROTEIN-RELATED"/>
    <property type="match status" value="1"/>
</dbReference>
<dbReference type="RefSeq" id="WP_084362584.1">
    <property type="nucleotide sequence ID" value="NZ_CP007514.1"/>
</dbReference>
<feature type="transmembrane region" description="Helical" evidence="2">
    <location>
        <begin position="44"/>
        <end position="64"/>
    </location>
</feature>
<evidence type="ECO:0000256" key="2">
    <source>
        <dbReference type="SAM" id="Phobius"/>
    </source>
</evidence>
<organism evidence="4 6">
    <name type="scientific">Rubrobacter radiotolerans</name>
    <name type="common">Arthrobacter radiotolerans</name>
    <dbReference type="NCBI Taxonomy" id="42256"/>
    <lineage>
        <taxon>Bacteria</taxon>
        <taxon>Bacillati</taxon>
        <taxon>Actinomycetota</taxon>
        <taxon>Rubrobacteria</taxon>
        <taxon>Rubrobacterales</taxon>
        <taxon>Rubrobacteraceae</taxon>
        <taxon>Rubrobacter</taxon>
    </lineage>
</organism>
<keyword evidence="6" id="KW-1185">Reference proteome</keyword>
<dbReference type="OrthoDB" id="9812729at2"/>
<reference evidence="5" key="2">
    <citation type="submission" date="2023-11" db="EMBL/GenBank/DDBJ databases">
        <title>MicrobeMod: A computational toolkit for identifying prokaryotic methylation and restriction-modification with nanopore sequencing.</title>
        <authorList>
            <person name="Crits-Christoph A."/>
            <person name="Kang S.C."/>
            <person name="Lee H."/>
            <person name="Ostrov N."/>
        </authorList>
    </citation>
    <scope>NUCLEOTIDE SEQUENCE</scope>
    <source>
        <strain evidence="5">ATCC 51242</strain>
    </source>
</reference>
<keyword evidence="2" id="KW-0472">Membrane</keyword>
<dbReference type="AlphaFoldDB" id="A0A023X5G0"/>
<dbReference type="STRING" id="42256.RradSPS_2419"/>
<accession>A0A023X5G0</accession>
<dbReference type="HOGENOM" id="CLU_026152_2_0_11"/>
<evidence type="ECO:0000313" key="5">
    <source>
        <dbReference type="EMBL" id="MDX5895105.1"/>
    </source>
</evidence>
<dbReference type="InterPro" id="IPR002881">
    <property type="entry name" value="DUF58"/>
</dbReference>
<dbReference type="PANTHER" id="PTHR34351:SF1">
    <property type="entry name" value="SLR1927 PROTEIN"/>
    <property type="match status" value="1"/>
</dbReference>